<feature type="coiled-coil region" evidence="1">
    <location>
        <begin position="219"/>
        <end position="257"/>
    </location>
</feature>
<gene>
    <name evidence="3" type="ORF">H4R18_005912</name>
</gene>
<dbReference type="Proteomes" id="UP001140217">
    <property type="component" value="Unassembled WGS sequence"/>
</dbReference>
<feature type="compositionally biased region" description="Gly residues" evidence="2">
    <location>
        <begin position="156"/>
        <end position="167"/>
    </location>
</feature>
<reference evidence="3" key="1">
    <citation type="submission" date="2022-07" db="EMBL/GenBank/DDBJ databases">
        <title>Phylogenomic reconstructions and comparative analyses of Kickxellomycotina fungi.</title>
        <authorList>
            <person name="Reynolds N.K."/>
            <person name="Stajich J.E."/>
            <person name="Barry K."/>
            <person name="Grigoriev I.V."/>
            <person name="Crous P."/>
            <person name="Smith M.E."/>
        </authorList>
    </citation>
    <scope>NUCLEOTIDE SEQUENCE</scope>
    <source>
        <strain evidence="3">NBRC 105414</strain>
    </source>
</reference>
<evidence type="ECO:0000256" key="2">
    <source>
        <dbReference type="SAM" id="MobiDB-lite"/>
    </source>
</evidence>
<organism evidence="3 4">
    <name type="scientific">Coemansia javaensis</name>
    <dbReference type="NCBI Taxonomy" id="2761396"/>
    <lineage>
        <taxon>Eukaryota</taxon>
        <taxon>Fungi</taxon>
        <taxon>Fungi incertae sedis</taxon>
        <taxon>Zoopagomycota</taxon>
        <taxon>Kickxellomycotina</taxon>
        <taxon>Kickxellomycetes</taxon>
        <taxon>Kickxellales</taxon>
        <taxon>Kickxellaceae</taxon>
        <taxon>Coemansia</taxon>
    </lineage>
</organism>
<name>A0A9W8H7R9_9FUNG</name>
<evidence type="ECO:0000313" key="3">
    <source>
        <dbReference type="EMBL" id="KAJ2776026.1"/>
    </source>
</evidence>
<feature type="region of interest" description="Disordered" evidence="2">
    <location>
        <begin position="139"/>
        <end position="172"/>
    </location>
</feature>
<protein>
    <submittedName>
        <fullName evidence="3">Uncharacterized protein</fullName>
    </submittedName>
</protein>
<keyword evidence="1" id="KW-0175">Coiled coil</keyword>
<comment type="caution">
    <text evidence="3">The sequence shown here is derived from an EMBL/GenBank/DDBJ whole genome shotgun (WGS) entry which is preliminary data.</text>
</comment>
<dbReference type="AlphaFoldDB" id="A0A9W8H7R9"/>
<dbReference type="OrthoDB" id="654191at2759"/>
<evidence type="ECO:0000256" key="1">
    <source>
        <dbReference type="SAM" id="Coils"/>
    </source>
</evidence>
<accession>A0A9W8H7R9</accession>
<feature type="compositionally biased region" description="Low complexity" evidence="2">
    <location>
        <begin position="144"/>
        <end position="155"/>
    </location>
</feature>
<evidence type="ECO:0000313" key="4">
    <source>
        <dbReference type="Proteomes" id="UP001140217"/>
    </source>
</evidence>
<proteinExistence type="predicted"/>
<feature type="region of interest" description="Disordered" evidence="2">
    <location>
        <begin position="1"/>
        <end position="29"/>
    </location>
</feature>
<dbReference type="EMBL" id="JANBUL010000408">
    <property type="protein sequence ID" value="KAJ2776026.1"/>
    <property type="molecule type" value="Genomic_DNA"/>
</dbReference>
<feature type="non-terminal residue" evidence="3">
    <location>
        <position position="261"/>
    </location>
</feature>
<feature type="compositionally biased region" description="Basic and acidic residues" evidence="2">
    <location>
        <begin position="1"/>
        <end position="10"/>
    </location>
</feature>
<keyword evidence="4" id="KW-1185">Reference proteome</keyword>
<sequence length="261" mass="28354">MTERKRRPEDGQDMGAQPPPTLAKKRHTAKENDFQALSAEFEENAAMLDLDSIRAFQKEAIWRQMQEYKRDSHRATQRAAAAERRQALWEERVSGICVQWDRAVSDIGALVASTKPAAEAAAAAAAETAREAWLEIALPRKPPGSSDAGPDTASASGGGGGGGGGSSTDGAQLGLERFNRSVNTVLRQLQAAARSQATGADWAAAAERLLRSHAARDSADELKAQVDVLSRRLSESKEALEEREEELRRALKRLDRRLCPT</sequence>